<feature type="transmembrane region" description="Helical" evidence="1">
    <location>
        <begin position="20"/>
        <end position="39"/>
    </location>
</feature>
<protein>
    <submittedName>
        <fullName evidence="2">Uncharacterized protein</fullName>
    </submittedName>
</protein>
<dbReference type="AlphaFoldDB" id="A0A6C0DUK7"/>
<keyword evidence="1" id="KW-0472">Membrane</keyword>
<proteinExistence type="predicted"/>
<feature type="transmembrane region" description="Helical" evidence="1">
    <location>
        <begin position="84"/>
        <end position="103"/>
    </location>
</feature>
<organism evidence="2">
    <name type="scientific">viral metagenome</name>
    <dbReference type="NCBI Taxonomy" id="1070528"/>
    <lineage>
        <taxon>unclassified sequences</taxon>
        <taxon>metagenomes</taxon>
        <taxon>organismal metagenomes</taxon>
    </lineage>
</organism>
<evidence type="ECO:0000313" key="2">
    <source>
        <dbReference type="EMBL" id="QHT18915.1"/>
    </source>
</evidence>
<keyword evidence="1" id="KW-0812">Transmembrane</keyword>
<keyword evidence="1" id="KW-1133">Transmembrane helix</keyword>
<reference evidence="2" key="1">
    <citation type="journal article" date="2020" name="Nature">
        <title>Giant virus diversity and host interactions through global metagenomics.</title>
        <authorList>
            <person name="Schulz F."/>
            <person name="Roux S."/>
            <person name="Paez-Espino D."/>
            <person name="Jungbluth S."/>
            <person name="Walsh D.A."/>
            <person name="Denef V.J."/>
            <person name="McMahon K.D."/>
            <person name="Konstantinidis K.T."/>
            <person name="Eloe-Fadrosh E.A."/>
            <person name="Kyrpides N.C."/>
            <person name="Woyke T."/>
        </authorList>
    </citation>
    <scope>NUCLEOTIDE SEQUENCE</scope>
    <source>
        <strain evidence="2">GVMAG-M-3300023174-49</strain>
    </source>
</reference>
<feature type="transmembrane region" description="Helical" evidence="1">
    <location>
        <begin position="45"/>
        <end position="63"/>
    </location>
</feature>
<evidence type="ECO:0000256" key="1">
    <source>
        <dbReference type="SAM" id="Phobius"/>
    </source>
</evidence>
<dbReference type="EMBL" id="MN739660">
    <property type="protein sequence ID" value="QHT18915.1"/>
    <property type="molecule type" value="Genomic_DNA"/>
</dbReference>
<sequence length="131" mass="15386">MAKDILVDNKFIYNLEYNFIHYFGVINKVAFVCFCIGILNVKPDIILKIAFFIKILIGLFLVYRFNNWRSDKIIFTDLDRKASYSAGIFIILISFSDLILRYIDDIRSFIIPYTKPIIEKIPVVNHINDLI</sequence>
<name>A0A6C0DUK7_9ZZZZ</name>
<accession>A0A6C0DUK7</accession>